<sequence length="302" mass="33179">MALFINVRGVPTYAVPKVPAQEITATPARLAQGEKLAVSMCADCHLDKTSRSLTGGPMADLPPEFGKLYASNITHDPTHGIGRWTDAELIALLRTGIGRDGRYRLVMPKFVHMSDEDINSLVVFLRSNHDWVQPKAVASRPQEPSFLSKALTHTVMKPAPLPAKAIVEPAATSPVALGRYLVTARYLCYDCHSQSFQTNNLLEPEKSEGYLGGGNEFITTNGSTITSRNLTMDLETGLGDWTEEEFTRAVKYGISSRHPVRAPMPRFTLMSDEEAHAIFAYLQTVPQIKRPNRETDGAVAAK</sequence>
<accession>A0ABY4GB46</accession>
<feature type="domain" description="Cytochrome c" evidence="5">
    <location>
        <begin position="28"/>
        <end position="129"/>
    </location>
</feature>
<keyword evidence="3 4" id="KW-0408">Iron</keyword>
<evidence type="ECO:0000256" key="3">
    <source>
        <dbReference type="ARBA" id="ARBA00023004"/>
    </source>
</evidence>
<gene>
    <name evidence="6" type="ORF">MUN86_09880</name>
</gene>
<dbReference type="InterPro" id="IPR009056">
    <property type="entry name" value="Cyt_c-like_dom"/>
</dbReference>
<proteinExistence type="predicted"/>
<dbReference type="InterPro" id="IPR036909">
    <property type="entry name" value="Cyt_c-like_dom_sf"/>
</dbReference>
<name>A0ABY4GB46_9BACT</name>
<dbReference type="PANTHER" id="PTHR35008:SF8">
    <property type="entry name" value="ALCOHOL DEHYDROGENASE CYTOCHROME C SUBUNIT"/>
    <property type="match status" value="1"/>
</dbReference>
<dbReference type="RefSeq" id="WP_245124779.1">
    <property type="nucleotide sequence ID" value="NZ_CP095061.1"/>
</dbReference>
<keyword evidence="2 4" id="KW-0479">Metal-binding</keyword>
<reference evidence="6" key="1">
    <citation type="submission" date="2022-04" db="EMBL/GenBank/DDBJ databases">
        <title>Hymenobacter sp. isolated from the air.</title>
        <authorList>
            <person name="Won M."/>
            <person name="Lee C.-M."/>
            <person name="Woen H.-Y."/>
            <person name="Kwon S.-W."/>
        </authorList>
    </citation>
    <scope>NUCLEOTIDE SEQUENCE</scope>
    <source>
        <strain evidence="6">5420S-77</strain>
    </source>
</reference>
<evidence type="ECO:0000256" key="2">
    <source>
        <dbReference type="ARBA" id="ARBA00022723"/>
    </source>
</evidence>
<dbReference type="Pfam" id="PF13442">
    <property type="entry name" value="Cytochrome_CBB3"/>
    <property type="match status" value="1"/>
</dbReference>
<dbReference type="Gene3D" id="1.10.760.10">
    <property type="entry name" value="Cytochrome c-like domain"/>
    <property type="match status" value="2"/>
</dbReference>
<evidence type="ECO:0000313" key="7">
    <source>
        <dbReference type="Proteomes" id="UP000830401"/>
    </source>
</evidence>
<keyword evidence="7" id="KW-1185">Reference proteome</keyword>
<evidence type="ECO:0000259" key="5">
    <source>
        <dbReference type="PROSITE" id="PS51007"/>
    </source>
</evidence>
<keyword evidence="1 4" id="KW-0349">Heme</keyword>
<dbReference type="SUPFAM" id="SSF46626">
    <property type="entry name" value="Cytochrome c"/>
    <property type="match status" value="2"/>
</dbReference>
<evidence type="ECO:0000256" key="4">
    <source>
        <dbReference type="PROSITE-ProRule" id="PRU00433"/>
    </source>
</evidence>
<dbReference type="PROSITE" id="PS51007">
    <property type="entry name" value="CYTC"/>
    <property type="match status" value="2"/>
</dbReference>
<organism evidence="6 7">
    <name type="scientific">Hymenobacter volaticus</name>
    <dbReference type="NCBI Taxonomy" id="2932254"/>
    <lineage>
        <taxon>Bacteria</taxon>
        <taxon>Pseudomonadati</taxon>
        <taxon>Bacteroidota</taxon>
        <taxon>Cytophagia</taxon>
        <taxon>Cytophagales</taxon>
        <taxon>Hymenobacteraceae</taxon>
        <taxon>Hymenobacter</taxon>
    </lineage>
</organism>
<dbReference type="Proteomes" id="UP000830401">
    <property type="component" value="Chromosome"/>
</dbReference>
<dbReference type="EMBL" id="CP095061">
    <property type="protein sequence ID" value="UOQ68125.1"/>
    <property type="molecule type" value="Genomic_DNA"/>
</dbReference>
<dbReference type="InterPro" id="IPR051459">
    <property type="entry name" value="Cytochrome_c-type_DH"/>
</dbReference>
<evidence type="ECO:0000313" key="6">
    <source>
        <dbReference type="EMBL" id="UOQ68125.1"/>
    </source>
</evidence>
<feature type="domain" description="Cytochrome c" evidence="5">
    <location>
        <begin position="173"/>
        <end position="286"/>
    </location>
</feature>
<evidence type="ECO:0000256" key="1">
    <source>
        <dbReference type="ARBA" id="ARBA00022617"/>
    </source>
</evidence>
<protein>
    <submittedName>
        <fullName evidence="6">Cytochrome c</fullName>
    </submittedName>
</protein>
<dbReference type="PANTHER" id="PTHR35008">
    <property type="entry name" value="BLL4482 PROTEIN-RELATED"/>
    <property type="match status" value="1"/>
</dbReference>